<evidence type="ECO:0000259" key="1">
    <source>
        <dbReference type="Pfam" id="PF24626"/>
    </source>
</evidence>
<dbReference type="Proteomes" id="UP000325315">
    <property type="component" value="Unassembled WGS sequence"/>
</dbReference>
<organism evidence="2 3">
    <name type="scientific">Gossypium australe</name>
    <dbReference type="NCBI Taxonomy" id="47621"/>
    <lineage>
        <taxon>Eukaryota</taxon>
        <taxon>Viridiplantae</taxon>
        <taxon>Streptophyta</taxon>
        <taxon>Embryophyta</taxon>
        <taxon>Tracheophyta</taxon>
        <taxon>Spermatophyta</taxon>
        <taxon>Magnoliopsida</taxon>
        <taxon>eudicotyledons</taxon>
        <taxon>Gunneridae</taxon>
        <taxon>Pentapetalae</taxon>
        <taxon>rosids</taxon>
        <taxon>malvids</taxon>
        <taxon>Malvales</taxon>
        <taxon>Malvaceae</taxon>
        <taxon>Malvoideae</taxon>
        <taxon>Gossypium</taxon>
    </lineage>
</organism>
<accession>A0A5B6VDS6</accession>
<comment type="caution">
    <text evidence="2">The sequence shown here is derived from an EMBL/GenBank/DDBJ whole genome shotgun (WGS) entry which is preliminary data.</text>
</comment>
<dbReference type="EMBL" id="SMMG02000007">
    <property type="protein sequence ID" value="KAA3467293.1"/>
    <property type="molecule type" value="Genomic_DNA"/>
</dbReference>
<proteinExistence type="predicted"/>
<dbReference type="Pfam" id="PF24626">
    <property type="entry name" value="SH3_Tf2-1"/>
    <property type="match status" value="1"/>
</dbReference>
<protein>
    <submittedName>
        <fullName evidence="2">Pol protein</fullName>
    </submittedName>
</protein>
<dbReference type="PANTHER" id="PTHR46148">
    <property type="entry name" value="CHROMO DOMAIN-CONTAINING PROTEIN"/>
    <property type="match status" value="1"/>
</dbReference>
<feature type="domain" description="Tf2-1-like SH3-like" evidence="1">
    <location>
        <begin position="76"/>
        <end position="119"/>
    </location>
</feature>
<dbReference type="OrthoDB" id="1832751at2759"/>
<dbReference type="PANTHER" id="PTHR46148:SF44">
    <property type="entry name" value="GAG-POL POLYPROTEIN"/>
    <property type="match status" value="1"/>
</dbReference>
<gene>
    <name evidence="2" type="ORF">EPI10_002318</name>
</gene>
<sequence>MANTLIRRAMTDLIAMFAGLSLFDDDSLLAELKVKSTKMEPYEALYGRKYCTHLCLTELSERRVLGPELVSETENTVFLKVSLLKKVIQFDRNGKLSQRFIGSYRILKRVGPIAYQLELLN</sequence>
<keyword evidence="3" id="KW-1185">Reference proteome</keyword>
<dbReference type="AlphaFoldDB" id="A0A5B6VDS6"/>
<name>A0A5B6VDS6_9ROSI</name>
<dbReference type="InterPro" id="IPR056924">
    <property type="entry name" value="SH3_Tf2-1"/>
</dbReference>
<evidence type="ECO:0000313" key="2">
    <source>
        <dbReference type="EMBL" id="KAA3467293.1"/>
    </source>
</evidence>
<evidence type="ECO:0000313" key="3">
    <source>
        <dbReference type="Proteomes" id="UP000325315"/>
    </source>
</evidence>
<reference evidence="3" key="1">
    <citation type="journal article" date="2019" name="Plant Biotechnol. J.">
        <title>Genome sequencing of the Australian wild diploid species Gossypium australe highlights disease resistance and delayed gland morphogenesis.</title>
        <authorList>
            <person name="Cai Y."/>
            <person name="Cai X."/>
            <person name="Wang Q."/>
            <person name="Wang P."/>
            <person name="Zhang Y."/>
            <person name="Cai C."/>
            <person name="Xu Y."/>
            <person name="Wang K."/>
            <person name="Zhou Z."/>
            <person name="Wang C."/>
            <person name="Geng S."/>
            <person name="Li B."/>
            <person name="Dong Q."/>
            <person name="Hou Y."/>
            <person name="Wang H."/>
            <person name="Ai P."/>
            <person name="Liu Z."/>
            <person name="Yi F."/>
            <person name="Sun M."/>
            <person name="An G."/>
            <person name="Cheng J."/>
            <person name="Zhang Y."/>
            <person name="Shi Q."/>
            <person name="Xie Y."/>
            <person name="Shi X."/>
            <person name="Chang Y."/>
            <person name="Huang F."/>
            <person name="Chen Y."/>
            <person name="Hong S."/>
            <person name="Mi L."/>
            <person name="Sun Q."/>
            <person name="Zhang L."/>
            <person name="Zhou B."/>
            <person name="Peng R."/>
            <person name="Zhang X."/>
            <person name="Liu F."/>
        </authorList>
    </citation>
    <scope>NUCLEOTIDE SEQUENCE [LARGE SCALE GENOMIC DNA]</scope>
    <source>
        <strain evidence="3">cv. PA1801</strain>
    </source>
</reference>